<organism evidence="2 3">
    <name type="scientific">Humicola insolens</name>
    <name type="common">Soft-rot fungus</name>
    <dbReference type="NCBI Taxonomy" id="85995"/>
    <lineage>
        <taxon>Eukaryota</taxon>
        <taxon>Fungi</taxon>
        <taxon>Dikarya</taxon>
        <taxon>Ascomycota</taxon>
        <taxon>Pezizomycotina</taxon>
        <taxon>Sordariomycetes</taxon>
        <taxon>Sordariomycetidae</taxon>
        <taxon>Sordariales</taxon>
        <taxon>Chaetomiaceae</taxon>
        <taxon>Mycothermus</taxon>
    </lineage>
</organism>
<gene>
    <name evidence="2" type="ORF">VTJ49DRAFT_5517</name>
</gene>
<protein>
    <submittedName>
        <fullName evidence="2">Uncharacterized protein</fullName>
    </submittedName>
</protein>
<proteinExistence type="predicted"/>
<sequence length="229" mass="26764">MASRKCNIYFVFGPEPGSYLLWTPQMFKTSKMPLALEQQLANIDKLHWAVVGDNGHVALAYRSKVPEGGEWRCDTLVISDPDKRNFHFNSLDDHIRDRIMDPTRPVRQIALGVEGEHIILRKGGDNAWQLRRNYRELSDIFSRLRRARRLKDIDFVALNPWRRQEFFLVEKDGTIHFQVHESVKQDLEEILRAHNAQRRDPRRTVKGGKGGPNGKRRWMEHHRPTAPGQ</sequence>
<evidence type="ECO:0000313" key="2">
    <source>
        <dbReference type="EMBL" id="KAL1842349.1"/>
    </source>
</evidence>
<accession>A0ABR3VKC9</accession>
<feature type="region of interest" description="Disordered" evidence="1">
    <location>
        <begin position="195"/>
        <end position="229"/>
    </location>
</feature>
<name>A0ABR3VKC9_HUMIN</name>
<dbReference type="Proteomes" id="UP001583172">
    <property type="component" value="Unassembled WGS sequence"/>
</dbReference>
<dbReference type="EMBL" id="JAZGSY010000046">
    <property type="protein sequence ID" value="KAL1842349.1"/>
    <property type="molecule type" value="Genomic_DNA"/>
</dbReference>
<keyword evidence="3" id="KW-1185">Reference proteome</keyword>
<comment type="caution">
    <text evidence="2">The sequence shown here is derived from an EMBL/GenBank/DDBJ whole genome shotgun (WGS) entry which is preliminary data.</text>
</comment>
<evidence type="ECO:0000256" key="1">
    <source>
        <dbReference type="SAM" id="MobiDB-lite"/>
    </source>
</evidence>
<reference evidence="2 3" key="1">
    <citation type="journal article" date="2024" name="Commun. Biol.">
        <title>Comparative genomic analysis of thermophilic fungi reveals convergent evolutionary adaptations and gene losses.</title>
        <authorList>
            <person name="Steindorff A.S."/>
            <person name="Aguilar-Pontes M.V."/>
            <person name="Robinson A.J."/>
            <person name="Andreopoulos B."/>
            <person name="LaButti K."/>
            <person name="Kuo A."/>
            <person name="Mondo S."/>
            <person name="Riley R."/>
            <person name="Otillar R."/>
            <person name="Haridas S."/>
            <person name="Lipzen A."/>
            <person name="Grimwood J."/>
            <person name="Schmutz J."/>
            <person name="Clum A."/>
            <person name="Reid I.D."/>
            <person name="Moisan M.C."/>
            <person name="Butler G."/>
            <person name="Nguyen T.T.M."/>
            <person name="Dewar K."/>
            <person name="Conant G."/>
            <person name="Drula E."/>
            <person name="Henrissat B."/>
            <person name="Hansel C."/>
            <person name="Singer S."/>
            <person name="Hutchinson M.I."/>
            <person name="de Vries R.P."/>
            <person name="Natvig D.O."/>
            <person name="Powell A.J."/>
            <person name="Tsang A."/>
            <person name="Grigoriev I.V."/>
        </authorList>
    </citation>
    <scope>NUCLEOTIDE SEQUENCE [LARGE SCALE GENOMIC DNA]</scope>
    <source>
        <strain evidence="2 3">CBS 620.91</strain>
    </source>
</reference>
<evidence type="ECO:0000313" key="3">
    <source>
        <dbReference type="Proteomes" id="UP001583172"/>
    </source>
</evidence>